<dbReference type="EMBL" id="VSSQ01045493">
    <property type="protein sequence ID" value="MPM99398.1"/>
    <property type="molecule type" value="Genomic_DNA"/>
</dbReference>
<evidence type="ECO:0000256" key="3">
    <source>
        <dbReference type="ARBA" id="ARBA00012053"/>
    </source>
</evidence>
<comment type="catalytic activity">
    <reaction evidence="8">
        <text>2 5-aminolevulinate = porphobilinogen + 2 H2O + H(+)</text>
        <dbReference type="Rhea" id="RHEA:24064"/>
        <dbReference type="ChEBI" id="CHEBI:15377"/>
        <dbReference type="ChEBI" id="CHEBI:15378"/>
        <dbReference type="ChEBI" id="CHEBI:58126"/>
        <dbReference type="ChEBI" id="CHEBI:356416"/>
        <dbReference type="EC" id="4.2.1.24"/>
    </reaction>
</comment>
<dbReference type="Pfam" id="PF00490">
    <property type="entry name" value="ALAD"/>
    <property type="match status" value="1"/>
</dbReference>
<evidence type="ECO:0000256" key="8">
    <source>
        <dbReference type="ARBA" id="ARBA00047651"/>
    </source>
</evidence>
<dbReference type="GO" id="GO:0004655">
    <property type="term" value="F:porphobilinogen synthase activity"/>
    <property type="evidence" value="ECO:0007669"/>
    <property type="project" value="UniProtKB-EC"/>
</dbReference>
<keyword evidence="5 9" id="KW-0456">Lyase</keyword>
<dbReference type="GO" id="GO:0008270">
    <property type="term" value="F:zinc ion binding"/>
    <property type="evidence" value="ECO:0007669"/>
    <property type="project" value="TreeGrafter"/>
</dbReference>
<dbReference type="GO" id="GO:0006782">
    <property type="term" value="P:protoporphyrinogen IX biosynthetic process"/>
    <property type="evidence" value="ECO:0007669"/>
    <property type="project" value="UniProtKB-UniPathway"/>
</dbReference>
<dbReference type="PANTHER" id="PTHR11458:SF0">
    <property type="entry name" value="DELTA-AMINOLEVULINIC ACID DEHYDRATASE"/>
    <property type="match status" value="1"/>
</dbReference>
<dbReference type="PRINTS" id="PR00144">
    <property type="entry name" value="DALDHYDRTASE"/>
</dbReference>
<name>A0A645EE50_9ZZZZ</name>
<dbReference type="PANTHER" id="PTHR11458">
    <property type="entry name" value="DELTA-AMINOLEVULINIC ACID DEHYDRATASE"/>
    <property type="match status" value="1"/>
</dbReference>
<evidence type="ECO:0000256" key="6">
    <source>
        <dbReference type="ARBA" id="ARBA00023244"/>
    </source>
</evidence>
<evidence type="ECO:0000256" key="7">
    <source>
        <dbReference type="ARBA" id="ARBA00032837"/>
    </source>
</evidence>
<dbReference type="SUPFAM" id="SSF51569">
    <property type="entry name" value="Aldolase"/>
    <property type="match status" value="1"/>
</dbReference>
<keyword evidence="6" id="KW-0627">Porphyrin biosynthesis</keyword>
<proteinExistence type="inferred from homology"/>
<dbReference type="UniPathway" id="UPA00251">
    <property type="reaction ID" value="UER00318"/>
</dbReference>
<reference evidence="9" key="1">
    <citation type="submission" date="2019-08" db="EMBL/GenBank/DDBJ databases">
        <authorList>
            <person name="Kucharzyk K."/>
            <person name="Murdoch R.W."/>
            <person name="Higgins S."/>
            <person name="Loffler F."/>
        </authorList>
    </citation>
    <scope>NUCLEOTIDE SEQUENCE</scope>
</reference>
<gene>
    <name evidence="9" type="primary">hemB_18</name>
    <name evidence="9" type="ORF">SDC9_146589</name>
</gene>
<evidence type="ECO:0000256" key="5">
    <source>
        <dbReference type="ARBA" id="ARBA00023239"/>
    </source>
</evidence>
<sequence>MNRIEESGLGSVIVFGIPRNKDSVGTEAYAKDGVSQKAISGLRENSDLCVIADLCLCEYTNHGNCGILCEDGGISNDDTLEQYAKCAVAQAEAGANIIAPSGMMDGQVAALRTALDDAGFKDVMVMAYSSKFFSSYYGPFRDVVFSAPQRNDRSVHQMPCGNRREALREIALDIEEGADIVMIKPAGPYLDVIREARCSFELPIAAYQVSGEYNMIKAAAERGWINEDCAVMESILGIRRAGADIVITYYADKIANMLRGRS</sequence>
<comment type="caution">
    <text evidence="9">The sequence shown here is derived from an EMBL/GenBank/DDBJ whole genome shotgun (WGS) entry which is preliminary data.</text>
</comment>
<evidence type="ECO:0000256" key="1">
    <source>
        <dbReference type="ARBA" id="ARBA00004694"/>
    </source>
</evidence>
<dbReference type="Gene3D" id="3.20.20.70">
    <property type="entry name" value="Aldolase class I"/>
    <property type="match status" value="1"/>
</dbReference>
<dbReference type="InterPro" id="IPR013785">
    <property type="entry name" value="Aldolase_TIM"/>
</dbReference>
<dbReference type="AlphaFoldDB" id="A0A645EE50"/>
<dbReference type="PROSITE" id="PS00169">
    <property type="entry name" value="D_ALA_DEHYDRATASE"/>
    <property type="match status" value="1"/>
</dbReference>
<comment type="similarity">
    <text evidence="2">Belongs to the ALAD family.</text>
</comment>
<dbReference type="NCBIfam" id="NF006762">
    <property type="entry name" value="PRK09283.1"/>
    <property type="match status" value="1"/>
</dbReference>
<comment type="pathway">
    <text evidence="1">Porphyrin-containing compound metabolism; protoporphyrin-IX biosynthesis; coproporphyrinogen-III from 5-aminolevulinate: step 1/4.</text>
</comment>
<evidence type="ECO:0000313" key="9">
    <source>
        <dbReference type="EMBL" id="MPM99398.1"/>
    </source>
</evidence>
<organism evidence="9">
    <name type="scientific">bioreactor metagenome</name>
    <dbReference type="NCBI Taxonomy" id="1076179"/>
    <lineage>
        <taxon>unclassified sequences</taxon>
        <taxon>metagenomes</taxon>
        <taxon>ecological metagenomes</taxon>
    </lineage>
</organism>
<dbReference type="InterPro" id="IPR001731">
    <property type="entry name" value="ALAD"/>
</dbReference>
<keyword evidence="4" id="KW-0350">Heme biosynthesis</keyword>
<dbReference type="EC" id="4.2.1.24" evidence="3"/>
<accession>A0A645EE50</accession>
<protein>
    <recommendedName>
        <fullName evidence="3">porphobilinogen synthase</fullName>
        <ecNumber evidence="3">4.2.1.24</ecNumber>
    </recommendedName>
    <alternativeName>
        <fullName evidence="7">Porphobilinogen synthase</fullName>
    </alternativeName>
</protein>
<evidence type="ECO:0000256" key="4">
    <source>
        <dbReference type="ARBA" id="ARBA00023133"/>
    </source>
</evidence>
<dbReference type="GO" id="GO:0005829">
    <property type="term" value="C:cytosol"/>
    <property type="evidence" value="ECO:0007669"/>
    <property type="project" value="TreeGrafter"/>
</dbReference>
<evidence type="ECO:0000256" key="2">
    <source>
        <dbReference type="ARBA" id="ARBA00008055"/>
    </source>
</evidence>
<dbReference type="InterPro" id="IPR030656">
    <property type="entry name" value="ALAD_AS"/>
</dbReference>
<dbReference type="SMART" id="SM01004">
    <property type="entry name" value="ALAD"/>
    <property type="match status" value="1"/>
</dbReference>